<evidence type="ECO:0000256" key="2">
    <source>
        <dbReference type="ARBA" id="ARBA00023015"/>
    </source>
</evidence>
<dbReference type="GO" id="GO:0016987">
    <property type="term" value="F:sigma factor activity"/>
    <property type="evidence" value="ECO:0007669"/>
    <property type="project" value="UniProtKB-KW"/>
</dbReference>
<keyword evidence="4" id="KW-0804">Transcription</keyword>
<evidence type="ECO:0000259" key="5">
    <source>
        <dbReference type="Pfam" id="PF04542"/>
    </source>
</evidence>
<keyword evidence="8" id="KW-1185">Reference proteome</keyword>
<feature type="domain" description="RNA polymerase sigma factor 70 region 4 type 2" evidence="6">
    <location>
        <begin position="114"/>
        <end position="165"/>
    </location>
</feature>
<evidence type="ECO:0000256" key="1">
    <source>
        <dbReference type="ARBA" id="ARBA00010641"/>
    </source>
</evidence>
<evidence type="ECO:0000259" key="6">
    <source>
        <dbReference type="Pfam" id="PF08281"/>
    </source>
</evidence>
<dbReference type="STRING" id="1572751.PK98_03250"/>
<dbReference type="RefSeq" id="WP_039094260.1">
    <property type="nucleotide sequence ID" value="NZ_JTDN01000001.1"/>
</dbReference>
<reference evidence="7 8" key="1">
    <citation type="submission" date="2014-11" db="EMBL/GenBank/DDBJ databases">
        <title>Draft genome sequence of Kirrobacter mercurialis.</title>
        <authorList>
            <person name="Coil D.A."/>
            <person name="Eisen J.A."/>
        </authorList>
    </citation>
    <scope>NUCLEOTIDE SEQUENCE [LARGE SCALE GENOMIC DNA]</scope>
    <source>
        <strain evidence="7 8">Coronado</strain>
    </source>
</reference>
<dbReference type="Pfam" id="PF04542">
    <property type="entry name" value="Sigma70_r2"/>
    <property type="match status" value="1"/>
</dbReference>
<dbReference type="GO" id="GO:0006352">
    <property type="term" value="P:DNA-templated transcription initiation"/>
    <property type="evidence" value="ECO:0007669"/>
    <property type="project" value="InterPro"/>
</dbReference>
<evidence type="ECO:0000256" key="4">
    <source>
        <dbReference type="ARBA" id="ARBA00023163"/>
    </source>
</evidence>
<comment type="caution">
    <text evidence="7">The sequence shown here is derived from an EMBL/GenBank/DDBJ whole genome shotgun (WGS) entry which is preliminary data.</text>
</comment>
<dbReference type="Gene3D" id="1.10.1740.10">
    <property type="match status" value="1"/>
</dbReference>
<dbReference type="PANTHER" id="PTHR43133">
    <property type="entry name" value="RNA POLYMERASE ECF-TYPE SIGMA FACTO"/>
    <property type="match status" value="1"/>
</dbReference>
<dbReference type="InterPro" id="IPR013324">
    <property type="entry name" value="RNA_pol_sigma_r3/r4-like"/>
</dbReference>
<dbReference type="InterPro" id="IPR013249">
    <property type="entry name" value="RNA_pol_sigma70_r4_t2"/>
</dbReference>
<dbReference type="SUPFAM" id="SSF88946">
    <property type="entry name" value="Sigma2 domain of RNA polymerase sigma factors"/>
    <property type="match status" value="1"/>
</dbReference>
<protein>
    <submittedName>
        <fullName evidence="7">RNA polymerase sigma-70 factor</fullName>
    </submittedName>
</protein>
<dbReference type="NCBIfam" id="TIGR02937">
    <property type="entry name" value="sigma70-ECF"/>
    <property type="match status" value="1"/>
</dbReference>
<dbReference type="PANTHER" id="PTHR43133:SF63">
    <property type="entry name" value="RNA POLYMERASE SIGMA FACTOR FECI-RELATED"/>
    <property type="match status" value="1"/>
</dbReference>
<keyword evidence="2" id="KW-0805">Transcription regulation</keyword>
<dbReference type="InterPro" id="IPR013325">
    <property type="entry name" value="RNA_pol_sigma_r2"/>
</dbReference>
<gene>
    <name evidence="7" type="ORF">PK98_03250</name>
</gene>
<feature type="domain" description="RNA polymerase sigma-70 region 2" evidence="5">
    <location>
        <begin position="16"/>
        <end position="76"/>
    </location>
</feature>
<dbReference type="InterPro" id="IPR014284">
    <property type="entry name" value="RNA_pol_sigma-70_dom"/>
</dbReference>
<accession>A0A0B2BVN7</accession>
<dbReference type="GO" id="GO:0003677">
    <property type="term" value="F:DNA binding"/>
    <property type="evidence" value="ECO:0007669"/>
    <property type="project" value="InterPro"/>
</dbReference>
<dbReference type="Proteomes" id="UP000030988">
    <property type="component" value="Unassembled WGS sequence"/>
</dbReference>
<keyword evidence="3" id="KW-0731">Sigma factor</keyword>
<proteinExistence type="inferred from homology"/>
<dbReference type="AlphaFoldDB" id="A0A0B2BVN7"/>
<dbReference type="Gene3D" id="1.10.10.10">
    <property type="entry name" value="Winged helix-like DNA-binding domain superfamily/Winged helix DNA-binding domain"/>
    <property type="match status" value="1"/>
</dbReference>
<sequence length="176" mass="19360">MADSLPHSGLHAAFLQHRAQLLRFIAARGGGTDAEDVLQEVWLRISAAQTGPVGNPLSYLHRTANTVLIDRYRARRQATLRDRAWSETQGGSDPAVSDAPSAERIVLARDLARAVEALLARLHPPRVAAVFRRHRIDGVPQRQIAGEFGISLSTVEADLRIAYRALADLREQFDAV</sequence>
<dbReference type="EMBL" id="JTDN01000001">
    <property type="protein sequence ID" value="KHL25678.1"/>
    <property type="molecule type" value="Genomic_DNA"/>
</dbReference>
<comment type="similarity">
    <text evidence="1">Belongs to the sigma-70 factor family. ECF subfamily.</text>
</comment>
<dbReference type="Pfam" id="PF08281">
    <property type="entry name" value="Sigma70_r4_2"/>
    <property type="match status" value="1"/>
</dbReference>
<name>A0A0B2BVN7_9SPHN</name>
<evidence type="ECO:0000313" key="8">
    <source>
        <dbReference type="Proteomes" id="UP000030988"/>
    </source>
</evidence>
<evidence type="ECO:0000313" key="7">
    <source>
        <dbReference type="EMBL" id="KHL25678.1"/>
    </source>
</evidence>
<dbReference type="InterPro" id="IPR036388">
    <property type="entry name" value="WH-like_DNA-bd_sf"/>
</dbReference>
<dbReference type="InterPro" id="IPR039425">
    <property type="entry name" value="RNA_pol_sigma-70-like"/>
</dbReference>
<organism evidence="7 8">
    <name type="scientific">Croceibacterium mercuriale</name>
    <dbReference type="NCBI Taxonomy" id="1572751"/>
    <lineage>
        <taxon>Bacteria</taxon>
        <taxon>Pseudomonadati</taxon>
        <taxon>Pseudomonadota</taxon>
        <taxon>Alphaproteobacteria</taxon>
        <taxon>Sphingomonadales</taxon>
        <taxon>Erythrobacteraceae</taxon>
        <taxon>Croceibacterium</taxon>
    </lineage>
</organism>
<dbReference type="SUPFAM" id="SSF88659">
    <property type="entry name" value="Sigma3 and sigma4 domains of RNA polymerase sigma factors"/>
    <property type="match status" value="1"/>
</dbReference>
<evidence type="ECO:0000256" key="3">
    <source>
        <dbReference type="ARBA" id="ARBA00023082"/>
    </source>
</evidence>
<dbReference type="InterPro" id="IPR007627">
    <property type="entry name" value="RNA_pol_sigma70_r2"/>
</dbReference>